<organism evidence="7 8">
    <name type="scientific">Exophiala bonariae</name>
    <dbReference type="NCBI Taxonomy" id="1690606"/>
    <lineage>
        <taxon>Eukaryota</taxon>
        <taxon>Fungi</taxon>
        <taxon>Dikarya</taxon>
        <taxon>Ascomycota</taxon>
        <taxon>Pezizomycotina</taxon>
        <taxon>Eurotiomycetes</taxon>
        <taxon>Chaetothyriomycetidae</taxon>
        <taxon>Chaetothyriales</taxon>
        <taxon>Herpotrichiellaceae</taxon>
        <taxon>Exophiala</taxon>
    </lineage>
</organism>
<sequence>MLLIYPSDKYNKWPHITVGLMLFGVIGFITSACLPADAYGGRYANLIIACVGTIATIPILLGWLSANLHSTSAQGLAIALNISFGAKGQITGVWIYKSKEAKRGYPTGHWTNVCLLLFGASMTMGLMVLYTIRNRSIDRGLSSSPRWAL</sequence>
<evidence type="ECO:0000256" key="1">
    <source>
        <dbReference type="ARBA" id="ARBA00004141"/>
    </source>
</evidence>
<dbReference type="AlphaFoldDB" id="A0AAV9MZJ3"/>
<gene>
    <name evidence="7" type="ORF">LTR84_008798</name>
</gene>
<keyword evidence="5 6" id="KW-0472">Membrane</keyword>
<feature type="transmembrane region" description="Helical" evidence="6">
    <location>
        <begin position="110"/>
        <end position="132"/>
    </location>
</feature>
<dbReference type="InterPro" id="IPR036259">
    <property type="entry name" value="MFS_trans_sf"/>
</dbReference>
<evidence type="ECO:0000256" key="6">
    <source>
        <dbReference type="SAM" id="Phobius"/>
    </source>
</evidence>
<dbReference type="RefSeq" id="XP_064701616.1">
    <property type="nucleotide sequence ID" value="XM_064852342.1"/>
</dbReference>
<comment type="caution">
    <text evidence="7">The sequence shown here is derived from an EMBL/GenBank/DDBJ whole genome shotgun (WGS) entry which is preliminary data.</text>
</comment>
<keyword evidence="4 6" id="KW-1133">Transmembrane helix</keyword>
<name>A0AAV9MZJ3_9EURO</name>
<protein>
    <recommendedName>
        <fullName evidence="9">Major facilitator superfamily (MFS) profile domain-containing protein</fullName>
    </recommendedName>
</protein>
<evidence type="ECO:0000256" key="3">
    <source>
        <dbReference type="ARBA" id="ARBA00022692"/>
    </source>
</evidence>
<feature type="transmembrane region" description="Helical" evidence="6">
    <location>
        <begin position="46"/>
        <end position="66"/>
    </location>
</feature>
<dbReference type="GO" id="GO:0016020">
    <property type="term" value="C:membrane"/>
    <property type="evidence" value="ECO:0007669"/>
    <property type="project" value="UniProtKB-SubCell"/>
</dbReference>
<reference evidence="7 8" key="1">
    <citation type="submission" date="2023-08" db="EMBL/GenBank/DDBJ databases">
        <title>Black Yeasts Isolated from many extreme environments.</title>
        <authorList>
            <person name="Coleine C."/>
            <person name="Stajich J.E."/>
            <person name="Selbmann L."/>
        </authorList>
    </citation>
    <scope>NUCLEOTIDE SEQUENCE [LARGE SCALE GENOMIC DNA]</scope>
    <source>
        <strain evidence="7 8">CCFEE 5792</strain>
    </source>
</reference>
<evidence type="ECO:0008006" key="9">
    <source>
        <dbReference type="Google" id="ProtNLM"/>
    </source>
</evidence>
<comment type="subcellular location">
    <subcellularLocation>
        <location evidence="1">Membrane</location>
        <topology evidence="1">Multi-pass membrane protein</topology>
    </subcellularLocation>
</comment>
<keyword evidence="8" id="KW-1185">Reference proteome</keyword>
<keyword evidence="2" id="KW-0813">Transport</keyword>
<dbReference type="SUPFAM" id="SSF103473">
    <property type="entry name" value="MFS general substrate transporter"/>
    <property type="match status" value="1"/>
</dbReference>
<dbReference type="EMBL" id="JAVRRD010000033">
    <property type="protein sequence ID" value="KAK5046011.1"/>
    <property type="molecule type" value="Genomic_DNA"/>
</dbReference>
<keyword evidence="3 6" id="KW-0812">Transmembrane</keyword>
<evidence type="ECO:0000256" key="5">
    <source>
        <dbReference type="ARBA" id="ARBA00023136"/>
    </source>
</evidence>
<dbReference type="PANTHER" id="PTHR43791">
    <property type="entry name" value="PERMEASE-RELATED"/>
    <property type="match status" value="1"/>
</dbReference>
<evidence type="ECO:0000313" key="7">
    <source>
        <dbReference type="EMBL" id="KAK5046011.1"/>
    </source>
</evidence>
<evidence type="ECO:0000256" key="2">
    <source>
        <dbReference type="ARBA" id="ARBA00022448"/>
    </source>
</evidence>
<dbReference type="Proteomes" id="UP001358417">
    <property type="component" value="Unassembled WGS sequence"/>
</dbReference>
<evidence type="ECO:0000313" key="8">
    <source>
        <dbReference type="Proteomes" id="UP001358417"/>
    </source>
</evidence>
<dbReference type="GeneID" id="89976960"/>
<dbReference type="GO" id="GO:0022857">
    <property type="term" value="F:transmembrane transporter activity"/>
    <property type="evidence" value="ECO:0007669"/>
    <property type="project" value="TreeGrafter"/>
</dbReference>
<accession>A0AAV9MZJ3</accession>
<evidence type="ECO:0000256" key="4">
    <source>
        <dbReference type="ARBA" id="ARBA00022989"/>
    </source>
</evidence>
<feature type="transmembrane region" description="Helical" evidence="6">
    <location>
        <begin position="12"/>
        <end position="34"/>
    </location>
</feature>
<dbReference type="PANTHER" id="PTHR43791:SF49">
    <property type="entry name" value="TRANSPORTER, PUTATIVE (AFU_ORTHOLOGUE AFUA_4G04250)-RELATED"/>
    <property type="match status" value="1"/>
</dbReference>
<proteinExistence type="predicted"/>